<comment type="caution">
    <text evidence="5">The sequence shown here is derived from an EMBL/GenBank/DDBJ whole genome shotgun (WGS) entry which is preliminary data.</text>
</comment>
<gene>
    <name evidence="5" type="ORF">BCR44DRAFT_1288835</name>
</gene>
<keyword evidence="6" id="KW-1185">Reference proteome</keyword>
<dbReference type="AlphaFoldDB" id="A0A1Y2H877"/>
<evidence type="ECO:0000256" key="2">
    <source>
        <dbReference type="ARBA" id="ARBA00023012"/>
    </source>
</evidence>
<reference evidence="5 6" key="1">
    <citation type="submission" date="2016-07" db="EMBL/GenBank/DDBJ databases">
        <title>Pervasive Adenine N6-methylation of Active Genes in Fungi.</title>
        <authorList>
            <consortium name="DOE Joint Genome Institute"/>
            <person name="Mondo S.J."/>
            <person name="Dannebaum R.O."/>
            <person name="Kuo R.C."/>
            <person name="Labutti K."/>
            <person name="Haridas S."/>
            <person name="Kuo A."/>
            <person name="Salamov A."/>
            <person name="Ahrendt S.R."/>
            <person name="Lipzen A."/>
            <person name="Sullivan W."/>
            <person name="Andreopoulos W.B."/>
            <person name="Clum A."/>
            <person name="Lindquist E."/>
            <person name="Daum C."/>
            <person name="Ramamoorthy G.K."/>
            <person name="Gryganskyi A."/>
            <person name="Culley D."/>
            <person name="Magnuson J.K."/>
            <person name="James T.Y."/>
            <person name="O'Malley M.A."/>
            <person name="Stajich J.E."/>
            <person name="Spatafora J.W."/>
            <person name="Visel A."/>
            <person name="Grigoriev I.V."/>
        </authorList>
    </citation>
    <scope>NUCLEOTIDE SEQUENCE [LARGE SCALE GENOMIC DNA]</scope>
    <source>
        <strain evidence="5 6">PL171</strain>
    </source>
</reference>
<name>A0A1Y2H877_9FUNG</name>
<evidence type="ECO:0000259" key="4">
    <source>
        <dbReference type="PROSITE" id="PS50110"/>
    </source>
</evidence>
<keyword evidence="2" id="KW-0902">Two-component regulatory system</keyword>
<proteinExistence type="predicted"/>
<dbReference type="InterPro" id="IPR001789">
    <property type="entry name" value="Sig_transdc_resp-reg_receiver"/>
</dbReference>
<evidence type="ECO:0000313" key="5">
    <source>
        <dbReference type="EMBL" id="ORZ30798.1"/>
    </source>
</evidence>
<organism evidence="5 6">
    <name type="scientific">Catenaria anguillulae PL171</name>
    <dbReference type="NCBI Taxonomy" id="765915"/>
    <lineage>
        <taxon>Eukaryota</taxon>
        <taxon>Fungi</taxon>
        <taxon>Fungi incertae sedis</taxon>
        <taxon>Blastocladiomycota</taxon>
        <taxon>Blastocladiomycetes</taxon>
        <taxon>Blastocladiales</taxon>
        <taxon>Catenariaceae</taxon>
        <taxon>Catenaria</taxon>
    </lineage>
</organism>
<dbReference type="PANTHER" id="PTHR45339:SF1">
    <property type="entry name" value="HYBRID SIGNAL TRANSDUCTION HISTIDINE KINASE J"/>
    <property type="match status" value="1"/>
</dbReference>
<evidence type="ECO:0000256" key="1">
    <source>
        <dbReference type="ARBA" id="ARBA00022553"/>
    </source>
</evidence>
<evidence type="ECO:0000256" key="3">
    <source>
        <dbReference type="PROSITE-ProRule" id="PRU00169"/>
    </source>
</evidence>
<dbReference type="InterPro" id="IPR011006">
    <property type="entry name" value="CheY-like_superfamily"/>
</dbReference>
<feature type="domain" description="Response regulatory" evidence="4">
    <location>
        <begin position="1"/>
        <end position="68"/>
    </location>
</feature>
<dbReference type="Gene3D" id="3.40.50.2300">
    <property type="match status" value="1"/>
</dbReference>
<keyword evidence="1" id="KW-0597">Phosphoprotein</keyword>
<dbReference type="OrthoDB" id="60033at2759"/>
<dbReference type="PROSITE" id="PS50110">
    <property type="entry name" value="RESPONSE_REGULATORY"/>
    <property type="match status" value="1"/>
</dbReference>
<dbReference type="PANTHER" id="PTHR45339">
    <property type="entry name" value="HYBRID SIGNAL TRANSDUCTION HISTIDINE KINASE J"/>
    <property type="match status" value="1"/>
</dbReference>
<accession>A0A1Y2H877</accession>
<dbReference type="EMBL" id="MCFL01000074">
    <property type="protein sequence ID" value="ORZ30798.1"/>
    <property type="molecule type" value="Genomic_DNA"/>
</dbReference>
<comment type="caution">
    <text evidence="3">Lacks conserved residue(s) required for the propagation of feature annotation.</text>
</comment>
<dbReference type="SUPFAM" id="SSF52172">
    <property type="entry name" value="CheY-like"/>
    <property type="match status" value="1"/>
</dbReference>
<sequence>MDGLEATRRIVHHYSTHDSKQRRRPIIIGLSADAMTEQEDEGLLNGMDKYLRKPVLKKDLVSALHEFVAERSIPSSNDLN</sequence>
<dbReference type="GO" id="GO:0000160">
    <property type="term" value="P:phosphorelay signal transduction system"/>
    <property type="evidence" value="ECO:0007669"/>
    <property type="project" value="UniProtKB-KW"/>
</dbReference>
<protein>
    <recommendedName>
        <fullName evidence="4">Response regulatory domain-containing protein</fullName>
    </recommendedName>
</protein>
<evidence type="ECO:0000313" key="6">
    <source>
        <dbReference type="Proteomes" id="UP000193411"/>
    </source>
</evidence>
<dbReference type="Proteomes" id="UP000193411">
    <property type="component" value="Unassembled WGS sequence"/>
</dbReference>